<dbReference type="Pfam" id="PF12927">
    <property type="entry name" value="DUF3835"/>
    <property type="match status" value="2"/>
</dbReference>
<dbReference type="OrthoDB" id="21413at2759"/>
<dbReference type="PANTHER" id="PTHR15111">
    <property type="entry name" value="RNA POLYMERASE II SUBUNIT 5-MEDIATING PROTEIN NNX3"/>
    <property type="match status" value="1"/>
</dbReference>
<evidence type="ECO:0000313" key="5">
    <source>
        <dbReference type="Proteomes" id="UP000240883"/>
    </source>
</evidence>
<dbReference type="STRING" id="1448308.A0A2T2PCA5"/>
<dbReference type="Proteomes" id="UP000240883">
    <property type="component" value="Unassembled WGS sequence"/>
</dbReference>
<feature type="coiled-coil region" evidence="1">
    <location>
        <begin position="91"/>
        <end position="118"/>
    </location>
</feature>
<gene>
    <name evidence="4" type="ORF">BS50DRAFT_567881</name>
</gene>
<feature type="region of interest" description="Disordered" evidence="2">
    <location>
        <begin position="378"/>
        <end position="525"/>
    </location>
</feature>
<feature type="region of interest" description="Disordered" evidence="2">
    <location>
        <begin position="318"/>
        <end position="359"/>
    </location>
</feature>
<keyword evidence="1" id="KW-0175">Coiled coil</keyword>
<organism evidence="4 5">
    <name type="scientific">Corynespora cassiicola Philippines</name>
    <dbReference type="NCBI Taxonomy" id="1448308"/>
    <lineage>
        <taxon>Eukaryota</taxon>
        <taxon>Fungi</taxon>
        <taxon>Dikarya</taxon>
        <taxon>Ascomycota</taxon>
        <taxon>Pezizomycotina</taxon>
        <taxon>Dothideomycetes</taxon>
        <taxon>Pleosporomycetidae</taxon>
        <taxon>Pleosporales</taxon>
        <taxon>Corynesporascaceae</taxon>
        <taxon>Corynespora</taxon>
    </lineage>
</organism>
<feature type="compositionally biased region" description="Polar residues" evidence="2">
    <location>
        <begin position="225"/>
        <end position="235"/>
    </location>
</feature>
<feature type="region of interest" description="Disordered" evidence="2">
    <location>
        <begin position="167"/>
        <end position="257"/>
    </location>
</feature>
<dbReference type="GO" id="GO:0019212">
    <property type="term" value="F:phosphatase inhibitor activity"/>
    <property type="evidence" value="ECO:0007669"/>
    <property type="project" value="TreeGrafter"/>
</dbReference>
<evidence type="ECO:0000259" key="3">
    <source>
        <dbReference type="Pfam" id="PF12927"/>
    </source>
</evidence>
<dbReference type="PANTHER" id="PTHR15111:SF0">
    <property type="entry name" value="UNCONVENTIONAL PREFOLDIN RPB5 INTERACTOR 1"/>
    <property type="match status" value="1"/>
</dbReference>
<dbReference type="SUPFAM" id="SSF46579">
    <property type="entry name" value="Prefoldin"/>
    <property type="match status" value="1"/>
</dbReference>
<dbReference type="AlphaFoldDB" id="A0A2T2PCA5"/>
<dbReference type="Pfam" id="PF13758">
    <property type="entry name" value="Prefoldin_3"/>
    <property type="match status" value="1"/>
</dbReference>
<feature type="compositionally biased region" description="Basic and acidic residues" evidence="2">
    <location>
        <begin position="387"/>
        <end position="413"/>
    </location>
</feature>
<name>A0A2T2PCA5_CORCC</name>
<sequence length="608" mass="67574">MEDIERRRAQLEENVNKLRQAVSHWRQWELEYEMLKEEIQHANSPSASQMLQIGRDMGGRVVKEKEVEELLGNGPTKRSANQIVDMISKRVDYVQQNLSTVEKQLDTAEKQLDATSLLLNPGMVDEQGLPMMEIEEELDEEGNVISGSVSEPGKQTPALVEALRKAGIQKSDLDEGKNPKITEVDSDDEPSSSGPSKTATDEPKPVPSQTAPQSGSILKSKVESEPSQSTPQKSVSFAEDTRPLPSGHGQSNLEATGYNEMLDDFNWTRGSKVIEIDDDEQPIASYPIIPQDESPESAELRRQMLQYGLSEVGQVVAELDLDQPTASYSDDEVDDDYGEDYDSDEESEDEDQYGRSTRRVLTEDYEKQMRELEQKLNARMLENVGPRPEKHPYQDVAEDVRMLRVRKDDEVDKVMPAPAEEAVDSEPKKKSKGVRFASNLDISEVPEPPKEQQALPGRPTPTMSETVIERSGPPQPPKAPSAKPGKVSRFKSARAASNQPPASPLPTPHVSEQPPVPTGPPGRTVADTVVEHAAAPETRAPDEFDPVVINREVQTQYHKMRNRMIQQQGGFAETEEDVEDPIMEERGGMPKKVSRFKAAKLKAAGLDQ</sequence>
<dbReference type="GO" id="GO:0003682">
    <property type="term" value="F:chromatin binding"/>
    <property type="evidence" value="ECO:0007669"/>
    <property type="project" value="TreeGrafter"/>
</dbReference>
<dbReference type="InterPro" id="IPR052255">
    <property type="entry name" value="RNA_pol_II_subunit5-mediator"/>
</dbReference>
<dbReference type="GO" id="GO:0000122">
    <property type="term" value="P:negative regulation of transcription by RNA polymerase II"/>
    <property type="evidence" value="ECO:0007669"/>
    <property type="project" value="TreeGrafter"/>
</dbReference>
<reference evidence="4 5" key="1">
    <citation type="journal article" date="2018" name="Front. Microbiol.">
        <title>Genome-Wide Analysis of Corynespora cassiicola Leaf Fall Disease Putative Effectors.</title>
        <authorList>
            <person name="Lopez D."/>
            <person name="Ribeiro S."/>
            <person name="Label P."/>
            <person name="Fumanal B."/>
            <person name="Venisse J.S."/>
            <person name="Kohler A."/>
            <person name="de Oliveira R.R."/>
            <person name="Labutti K."/>
            <person name="Lipzen A."/>
            <person name="Lail K."/>
            <person name="Bauer D."/>
            <person name="Ohm R.A."/>
            <person name="Barry K.W."/>
            <person name="Spatafora J."/>
            <person name="Grigoriev I.V."/>
            <person name="Martin F.M."/>
            <person name="Pujade-Renaud V."/>
        </authorList>
    </citation>
    <scope>NUCLEOTIDE SEQUENCE [LARGE SCALE GENOMIC DNA]</scope>
    <source>
        <strain evidence="4 5">Philippines</strain>
    </source>
</reference>
<dbReference type="EMBL" id="KZ678128">
    <property type="protein sequence ID" value="PSN75166.1"/>
    <property type="molecule type" value="Genomic_DNA"/>
</dbReference>
<feature type="compositionally biased region" description="Basic and acidic residues" evidence="2">
    <location>
        <begin position="171"/>
        <end position="183"/>
    </location>
</feature>
<evidence type="ECO:0000256" key="2">
    <source>
        <dbReference type="SAM" id="MobiDB-lite"/>
    </source>
</evidence>
<dbReference type="InterPro" id="IPR039553">
    <property type="entry name" value="Prefoldin-like"/>
</dbReference>
<proteinExistence type="predicted"/>
<dbReference type="GO" id="GO:0003714">
    <property type="term" value="F:transcription corepressor activity"/>
    <property type="evidence" value="ECO:0007669"/>
    <property type="project" value="TreeGrafter"/>
</dbReference>
<feature type="compositionally biased region" description="Polar residues" evidence="2">
    <location>
        <begin position="207"/>
        <end position="217"/>
    </location>
</feature>
<feature type="domain" description="DUF3835" evidence="3">
    <location>
        <begin position="525"/>
        <end position="601"/>
    </location>
</feature>
<protein>
    <recommendedName>
        <fullName evidence="3">DUF3835 domain-containing protein</fullName>
    </recommendedName>
</protein>
<keyword evidence="5" id="KW-1185">Reference proteome</keyword>
<evidence type="ECO:0000313" key="4">
    <source>
        <dbReference type="EMBL" id="PSN75166.1"/>
    </source>
</evidence>
<evidence type="ECO:0000256" key="1">
    <source>
        <dbReference type="SAM" id="Coils"/>
    </source>
</evidence>
<accession>A0A2T2PCA5</accession>
<dbReference type="InterPro" id="IPR024325">
    <property type="entry name" value="DUF3835"/>
</dbReference>
<feature type="compositionally biased region" description="Acidic residues" evidence="2">
    <location>
        <begin position="329"/>
        <end position="351"/>
    </location>
</feature>
<feature type="domain" description="DUF3835" evidence="3">
    <location>
        <begin position="481"/>
        <end position="494"/>
    </location>
</feature>